<dbReference type="GeneID" id="119742027"/>
<keyword evidence="3" id="KW-0539">Nucleus</keyword>
<organism evidence="7 8">
    <name type="scientific">Patiria miniata</name>
    <name type="common">Bat star</name>
    <name type="synonym">Asterina miniata</name>
    <dbReference type="NCBI Taxonomy" id="46514"/>
    <lineage>
        <taxon>Eukaryota</taxon>
        <taxon>Metazoa</taxon>
        <taxon>Echinodermata</taxon>
        <taxon>Eleutherozoa</taxon>
        <taxon>Asterozoa</taxon>
        <taxon>Asteroidea</taxon>
        <taxon>Valvatacea</taxon>
        <taxon>Valvatida</taxon>
        <taxon>Asterinidae</taxon>
        <taxon>Patiria</taxon>
    </lineage>
</organism>
<feature type="region of interest" description="Disordered" evidence="4">
    <location>
        <begin position="637"/>
        <end position="657"/>
    </location>
</feature>
<keyword evidence="2" id="KW-0238">DNA-binding</keyword>
<evidence type="ECO:0000256" key="4">
    <source>
        <dbReference type="SAM" id="MobiDB-lite"/>
    </source>
</evidence>
<evidence type="ECO:0000259" key="6">
    <source>
        <dbReference type="PROSITE" id="PS51294"/>
    </source>
</evidence>
<dbReference type="Pfam" id="PF00249">
    <property type="entry name" value="Myb_DNA-binding"/>
    <property type="match status" value="2"/>
</dbReference>
<name>A0A914BDP8_PATMI</name>
<dbReference type="InterPro" id="IPR009057">
    <property type="entry name" value="Homeodomain-like_sf"/>
</dbReference>
<evidence type="ECO:0000256" key="2">
    <source>
        <dbReference type="ARBA" id="ARBA00023125"/>
    </source>
</evidence>
<sequence length="751" mass="83307">MPFFIIISVKGTVFGSNIMETSHSDDDKAEVSSPACLVLPVNPLPSTSSDQRQALGKAAKRKARKPKFVQDTKSAKILTDFAECSDVKQEMLDSTDDVIEGDVSEASEAQDTQESLASPSRGMPCEEVPIDPVTQSWFTSRDSKDNLSKKGHKWKQGMWSKEEVDILERNIEEYLKIRKLGDAVSVIFQMSKEERKDFYRFIAKGLQRPLFAVYRRVIRMYDSKNHVGKYTAEDIQKLKELRAKYGNEWCAIGAEMGRSAASVKDKVRLLKDRCHQGKWTINEEQMLAEAVYSLSKAAPGESITTGISWSQIAAKVPTRTEKQCRAKWLNYLNWKHAGGTEWTKDDDNKLLDRLLESDATNDNQVNWEELAKNWRSVRSPQWLRSKWWMLKRHVPGHEEMNLAALVEHLRTSPMGSRHMKPLRGSKCMTRDINVSVPMATLTVPMGTTSEQVDVYQYEVLETSMGLTPSSTYVIQSTAHQGEASTAEGYIVANLQGEQLQSNDNVTVHLNHLNRRLLPSGQIVISAVSKHPVLSTNPRSGSSTMDYVAVSAKRGQQPALAGNGEDNIDGLVRLPVRISIEPPTDIDNQSDPSEENSLNQPQLITSHDGQLSGDISQSEQSEDNPLNQSEIIRGHDSRLTGDMSQSDQSEEHSLSNQSQLIGTDAVLTQQDMVPEVSEEPETQLVIVNTAPSTGLMQPVGSVDDTQLAAGVFSLSGQILQSQSDGSDLLESPTSVESMTREKLSSPSSSELS</sequence>
<dbReference type="GO" id="GO:0000981">
    <property type="term" value="F:DNA-binding transcription factor activity, RNA polymerase II-specific"/>
    <property type="evidence" value="ECO:0007669"/>
    <property type="project" value="TreeGrafter"/>
</dbReference>
<dbReference type="OrthoDB" id="39591at2759"/>
<dbReference type="Proteomes" id="UP000887568">
    <property type="component" value="Unplaced"/>
</dbReference>
<keyword evidence="8" id="KW-1185">Reference proteome</keyword>
<evidence type="ECO:0000256" key="1">
    <source>
        <dbReference type="ARBA" id="ARBA00004123"/>
    </source>
</evidence>
<feature type="region of interest" description="Disordered" evidence="4">
    <location>
        <begin position="104"/>
        <end position="125"/>
    </location>
</feature>
<evidence type="ECO:0000256" key="3">
    <source>
        <dbReference type="ARBA" id="ARBA00023242"/>
    </source>
</evidence>
<dbReference type="InterPro" id="IPR046775">
    <property type="entry name" value="DMTF1_N"/>
</dbReference>
<dbReference type="OMA" id="DRCHQGK"/>
<dbReference type="PANTHER" id="PTHR46380">
    <property type="entry name" value="CYCLIN-D-BINDING MYB-LIKE TRANSCRIPTION FACTOR 1"/>
    <property type="match status" value="1"/>
</dbReference>
<dbReference type="SUPFAM" id="SSF46689">
    <property type="entry name" value="Homeodomain-like"/>
    <property type="match status" value="2"/>
</dbReference>
<feature type="region of interest" description="Disordered" evidence="4">
    <location>
        <begin position="580"/>
        <end position="625"/>
    </location>
</feature>
<accession>A0A914BDP8</accession>
<feature type="region of interest" description="Disordered" evidence="4">
    <location>
        <begin position="42"/>
        <end position="66"/>
    </location>
</feature>
<evidence type="ECO:0008006" key="9">
    <source>
        <dbReference type="Google" id="ProtNLM"/>
    </source>
</evidence>
<dbReference type="CTD" id="9988"/>
<dbReference type="InterPro" id="IPR001005">
    <property type="entry name" value="SANT/Myb"/>
</dbReference>
<protein>
    <recommendedName>
        <fullName evidence="9">Cyclin-D-binding Myb-like transcription factor 1</fullName>
    </recommendedName>
</protein>
<proteinExistence type="predicted"/>
<feature type="domain" description="Myb-like" evidence="5">
    <location>
        <begin position="342"/>
        <end position="387"/>
    </location>
</feature>
<dbReference type="RefSeq" id="XP_038073975.1">
    <property type="nucleotide sequence ID" value="XM_038218047.1"/>
</dbReference>
<dbReference type="SMART" id="SM00717">
    <property type="entry name" value="SANT"/>
    <property type="match status" value="4"/>
</dbReference>
<dbReference type="CDD" id="cd00167">
    <property type="entry name" value="SANT"/>
    <property type="match status" value="3"/>
</dbReference>
<feature type="region of interest" description="Disordered" evidence="4">
    <location>
        <begin position="719"/>
        <end position="751"/>
    </location>
</feature>
<feature type="domain" description="Myb-like" evidence="5">
    <location>
        <begin position="271"/>
        <end position="332"/>
    </location>
</feature>
<reference evidence="7" key="1">
    <citation type="submission" date="2022-11" db="UniProtKB">
        <authorList>
            <consortium name="EnsemblMetazoa"/>
        </authorList>
    </citation>
    <scope>IDENTIFICATION</scope>
</reference>
<dbReference type="GO" id="GO:0000978">
    <property type="term" value="F:RNA polymerase II cis-regulatory region sequence-specific DNA binding"/>
    <property type="evidence" value="ECO:0007669"/>
    <property type="project" value="TreeGrafter"/>
</dbReference>
<feature type="compositionally biased region" description="Polar residues" evidence="4">
    <location>
        <begin position="719"/>
        <end position="736"/>
    </location>
</feature>
<dbReference type="FunFam" id="1.10.10.60:FF:000139">
    <property type="entry name" value="cyclin-D-binding Myb-like transcription factor 1 isoform X2"/>
    <property type="match status" value="1"/>
</dbReference>
<dbReference type="AlphaFoldDB" id="A0A914BDP8"/>
<feature type="compositionally biased region" description="Polar residues" evidence="4">
    <location>
        <begin position="107"/>
        <end position="118"/>
    </location>
</feature>
<evidence type="ECO:0000259" key="5">
    <source>
        <dbReference type="PROSITE" id="PS50090"/>
    </source>
</evidence>
<dbReference type="PROSITE" id="PS51294">
    <property type="entry name" value="HTH_MYB"/>
    <property type="match status" value="1"/>
</dbReference>
<dbReference type="GO" id="GO:0005634">
    <property type="term" value="C:nucleus"/>
    <property type="evidence" value="ECO:0007669"/>
    <property type="project" value="UniProtKB-SubCell"/>
</dbReference>
<evidence type="ECO:0000313" key="7">
    <source>
        <dbReference type="EnsemblMetazoa" id="XP_038073975.1"/>
    </source>
</evidence>
<evidence type="ECO:0000313" key="8">
    <source>
        <dbReference type="Proteomes" id="UP000887568"/>
    </source>
</evidence>
<feature type="compositionally biased region" description="Polar residues" evidence="4">
    <location>
        <begin position="585"/>
        <end position="625"/>
    </location>
</feature>
<dbReference type="PROSITE" id="PS50090">
    <property type="entry name" value="MYB_LIKE"/>
    <property type="match status" value="2"/>
</dbReference>
<dbReference type="Gene3D" id="1.10.10.60">
    <property type="entry name" value="Homeodomain-like"/>
    <property type="match status" value="2"/>
</dbReference>
<dbReference type="InterPro" id="IPR051651">
    <property type="entry name" value="DMTF1_DNA-bind_reg"/>
</dbReference>
<comment type="subcellular location">
    <subcellularLocation>
        <location evidence="1">Nucleus</location>
    </subcellularLocation>
</comment>
<dbReference type="EnsemblMetazoa" id="XM_038218047.1">
    <property type="protein sequence ID" value="XP_038073975.1"/>
    <property type="gene ID" value="LOC119742027"/>
</dbReference>
<dbReference type="Pfam" id="PF20588">
    <property type="entry name" value="DMTF1_N"/>
    <property type="match status" value="1"/>
</dbReference>
<feature type="domain" description="HTH myb-type" evidence="6">
    <location>
        <begin position="306"/>
        <end position="336"/>
    </location>
</feature>
<dbReference type="InterPro" id="IPR017930">
    <property type="entry name" value="Myb_dom"/>
</dbReference>
<dbReference type="PANTHER" id="PTHR46380:SF2">
    <property type="entry name" value="CYCLIN-D-BINDING MYB-LIKE TRANSCRIPTION FACTOR 1"/>
    <property type="match status" value="1"/>
</dbReference>